<organism evidence="1 2">
    <name type="scientific">Porites lobata</name>
    <dbReference type="NCBI Taxonomy" id="104759"/>
    <lineage>
        <taxon>Eukaryota</taxon>
        <taxon>Metazoa</taxon>
        <taxon>Cnidaria</taxon>
        <taxon>Anthozoa</taxon>
        <taxon>Hexacorallia</taxon>
        <taxon>Scleractinia</taxon>
        <taxon>Fungiina</taxon>
        <taxon>Poritidae</taxon>
        <taxon>Porites</taxon>
    </lineage>
</organism>
<dbReference type="Proteomes" id="UP001159405">
    <property type="component" value="Unassembled WGS sequence"/>
</dbReference>
<evidence type="ECO:0000313" key="2">
    <source>
        <dbReference type="Proteomes" id="UP001159405"/>
    </source>
</evidence>
<name>A0ABN8RVJ6_9CNID</name>
<proteinExistence type="predicted"/>
<reference evidence="1 2" key="1">
    <citation type="submission" date="2022-05" db="EMBL/GenBank/DDBJ databases">
        <authorList>
            <consortium name="Genoscope - CEA"/>
            <person name="William W."/>
        </authorList>
    </citation>
    <scope>NUCLEOTIDE SEQUENCE [LARGE SCALE GENOMIC DNA]</scope>
</reference>
<protein>
    <submittedName>
        <fullName evidence="1">Uncharacterized protein</fullName>
    </submittedName>
</protein>
<sequence>MKYISSSHDPSLRTMCSLNKPMLLFSTLVVFLVLHSNKSTWWQPRDLVNEMTATETGQFRLPPKLGVNLGNVSENFKRWKRQVEVYLAAFSAASERDDKVQTDIILNCAGPHVLEVYDTFIWTDDGIKDKPDKVLEGLERYCNPRDNEVIEYHRFWDIPYQEPFDKFLTELKTREAACNFLEKDRKLRDKIVFTVTGKLQDLLFREDNLTHDKAIKIFRAFEQSKRQVKEFRESIALPSSSTSVNRIT</sequence>
<gene>
    <name evidence="1" type="ORF">PLOB_00025724</name>
</gene>
<dbReference type="EMBL" id="CALNXK010000301">
    <property type="protein sequence ID" value="CAH3181592.1"/>
    <property type="molecule type" value="Genomic_DNA"/>
</dbReference>
<evidence type="ECO:0000313" key="1">
    <source>
        <dbReference type="EMBL" id="CAH3181592.1"/>
    </source>
</evidence>
<comment type="caution">
    <text evidence="1">The sequence shown here is derived from an EMBL/GenBank/DDBJ whole genome shotgun (WGS) entry which is preliminary data.</text>
</comment>
<accession>A0ABN8RVJ6</accession>
<dbReference type="PANTHER" id="PTHR33198">
    <property type="entry name" value="ANK_REP_REGION DOMAIN-CONTAINING PROTEIN-RELATED"/>
    <property type="match status" value="1"/>
</dbReference>
<keyword evidence="2" id="KW-1185">Reference proteome</keyword>